<dbReference type="PANTHER" id="PTHR42769">
    <property type="entry name" value="SUPEROXIDE DISMUTASE"/>
    <property type="match status" value="1"/>
</dbReference>
<reference evidence="7" key="1">
    <citation type="journal article" date="2015" name="Nature">
        <title>Complex archaea that bridge the gap between prokaryotes and eukaryotes.</title>
        <authorList>
            <person name="Spang A."/>
            <person name="Saw J.H."/>
            <person name="Jorgensen S.L."/>
            <person name="Zaremba-Niedzwiedzka K."/>
            <person name="Martijn J."/>
            <person name="Lind A.E."/>
            <person name="van Eijk R."/>
            <person name="Schleper C."/>
            <person name="Guy L."/>
            <person name="Ettema T.J."/>
        </authorList>
    </citation>
    <scope>NUCLEOTIDE SEQUENCE</scope>
</reference>
<dbReference type="AlphaFoldDB" id="A0A0F9LVS8"/>
<dbReference type="EC" id="1.15.1.1" evidence="2"/>
<protein>
    <recommendedName>
        <fullName evidence="2">superoxide dismutase</fullName>
        <ecNumber evidence="2">1.15.1.1</ecNumber>
    </recommendedName>
</protein>
<dbReference type="Gene3D" id="3.55.40.20">
    <property type="entry name" value="Iron/manganese superoxide dismutase, C-terminal domain"/>
    <property type="match status" value="1"/>
</dbReference>
<dbReference type="PIRSF" id="PIRSF000349">
    <property type="entry name" value="SODismutase"/>
    <property type="match status" value="1"/>
</dbReference>
<keyword evidence="3" id="KW-0479">Metal-binding</keyword>
<accession>A0A0F9LVS8</accession>
<dbReference type="Pfam" id="PF02777">
    <property type="entry name" value="Sod_Fe_C"/>
    <property type="match status" value="1"/>
</dbReference>
<comment type="caution">
    <text evidence="7">The sequence shown here is derived from an EMBL/GenBank/DDBJ whole genome shotgun (WGS) entry which is preliminary data.</text>
</comment>
<sequence>MIELMKLPYAQDALEPAISKETISYHYGKHHRGYVDNLNKLVEGTAYSDMELEDIIREAGQDFPRDGKGKELGTQYCPGRGSPLFINAAQVYNHNLYWESLRPDEPVGSGMSQTVESYINEYWGSVDRLKSTITTTATKLFGSGWVWICKHEDNSPFVRATHDAGTPLDDPLVTPLLVIDVWEHAYYLQYKNDRAEYIKQLWPVINWDKLA</sequence>
<name>A0A0F9LVS8_9ZZZZ</name>
<dbReference type="InterPro" id="IPR001189">
    <property type="entry name" value="Mn/Fe_SOD"/>
</dbReference>
<dbReference type="InterPro" id="IPR036324">
    <property type="entry name" value="Mn/Fe_SOD_N_sf"/>
</dbReference>
<dbReference type="SUPFAM" id="SSF46609">
    <property type="entry name" value="Fe,Mn superoxide dismutase (SOD), N-terminal domain"/>
    <property type="match status" value="1"/>
</dbReference>
<dbReference type="PROSITE" id="PS00088">
    <property type="entry name" value="SOD_MN"/>
    <property type="match status" value="1"/>
</dbReference>
<dbReference type="InterPro" id="IPR019833">
    <property type="entry name" value="Mn/Fe_SOD_BS"/>
</dbReference>
<keyword evidence="4" id="KW-0560">Oxidoreductase</keyword>
<evidence type="ECO:0000256" key="3">
    <source>
        <dbReference type="ARBA" id="ARBA00022723"/>
    </source>
</evidence>
<dbReference type="GO" id="GO:0004784">
    <property type="term" value="F:superoxide dismutase activity"/>
    <property type="evidence" value="ECO:0007669"/>
    <property type="project" value="UniProtKB-EC"/>
</dbReference>
<dbReference type="GO" id="GO:0046872">
    <property type="term" value="F:metal ion binding"/>
    <property type="evidence" value="ECO:0007669"/>
    <property type="project" value="UniProtKB-KW"/>
</dbReference>
<dbReference type="PRINTS" id="PR01703">
    <property type="entry name" value="MNSODISMTASE"/>
</dbReference>
<gene>
    <name evidence="7" type="ORF">LCGC14_1230980</name>
</gene>
<dbReference type="PANTHER" id="PTHR42769:SF3">
    <property type="entry name" value="SUPEROXIDE DISMUTASE [FE] 2, CHLOROPLASTIC"/>
    <property type="match status" value="1"/>
</dbReference>
<feature type="domain" description="Manganese/iron superoxide dismutase N-terminal" evidence="5">
    <location>
        <begin position="3"/>
        <end position="101"/>
    </location>
</feature>
<dbReference type="InterPro" id="IPR036314">
    <property type="entry name" value="SOD_C_sf"/>
</dbReference>
<evidence type="ECO:0000256" key="4">
    <source>
        <dbReference type="ARBA" id="ARBA00023002"/>
    </source>
</evidence>
<feature type="domain" description="Manganese/iron superoxide dismutase C-terminal" evidence="6">
    <location>
        <begin position="113"/>
        <end position="210"/>
    </location>
</feature>
<dbReference type="EMBL" id="LAZR01006568">
    <property type="protein sequence ID" value="KKM91206.1"/>
    <property type="molecule type" value="Genomic_DNA"/>
</dbReference>
<dbReference type="Pfam" id="PF00081">
    <property type="entry name" value="Sod_Fe_N"/>
    <property type="match status" value="1"/>
</dbReference>
<evidence type="ECO:0000256" key="2">
    <source>
        <dbReference type="ARBA" id="ARBA00012682"/>
    </source>
</evidence>
<evidence type="ECO:0000256" key="1">
    <source>
        <dbReference type="ARBA" id="ARBA00008714"/>
    </source>
</evidence>
<evidence type="ECO:0000313" key="7">
    <source>
        <dbReference type="EMBL" id="KKM91206.1"/>
    </source>
</evidence>
<organism evidence="7">
    <name type="scientific">marine sediment metagenome</name>
    <dbReference type="NCBI Taxonomy" id="412755"/>
    <lineage>
        <taxon>unclassified sequences</taxon>
        <taxon>metagenomes</taxon>
        <taxon>ecological metagenomes</taxon>
    </lineage>
</organism>
<evidence type="ECO:0000259" key="5">
    <source>
        <dbReference type="Pfam" id="PF00081"/>
    </source>
</evidence>
<comment type="similarity">
    <text evidence="1">Belongs to the iron/manganese superoxide dismutase family.</text>
</comment>
<evidence type="ECO:0000259" key="6">
    <source>
        <dbReference type="Pfam" id="PF02777"/>
    </source>
</evidence>
<dbReference type="Gene3D" id="1.10.287.990">
    <property type="entry name" value="Fe,Mn superoxide dismutase (SOD) domain"/>
    <property type="match status" value="1"/>
</dbReference>
<proteinExistence type="inferred from homology"/>
<dbReference type="SUPFAM" id="SSF54719">
    <property type="entry name" value="Fe,Mn superoxide dismutase (SOD), C-terminal domain"/>
    <property type="match status" value="1"/>
</dbReference>
<dbReference type="InterPro" id="IPR019831">
    <property type="entry name" value="Mn/Fe_SOD_N"/>
</dbReference>
<dbReference type="InterPro" id="IPR019832">
    <property type="entry name" value="Mn/Fe_SOD_C"/>
</dbReference>